<dbReference type="Proteomes" id="UP000005056">
    <property type="component" value="Unassembled WGS sequence"/>
</dbReference>
<reference evidence="1 2" key="1">
    <citation type="submission" date="2010-09" db="EMBL/GenBank/DDBJ databases">
        <authorList>
            <person name="Weinstock G."/>
            <person name="Sodergren E."/>
            <person name="Clifton S."/>
            <person name="Fulton L."/>
            <person name="Fulton B."/>
            <person name="Courtney L."/>
            <person name="Fronick C."/>
            <person name="Harrison M."/>
            <person name="Strong C."/>
            <person name="Farmer C."/>
            <person name="Delahaunty K."/>
            <person name="Markovic C."/>
            <person name="Hall O."/>
            <person name="Minx P."/>
            <person name="Tomlinson C."/>
            <person name="Mitreva M."/>
            <person name="Hou S."/>
            <person name="Chen J."/>
            <person name="Wollam A."/>
            <person name="Pepin K.H."/>
            <person name="Johnson M."/>
            <person name="Bhonagiri V."/>
            <person name="Zhang X."/>
            <person name="Suruliraj S."/>
            <person name="Warren W."/>
            <person name="Chinwalla A."/>
            <person name="Mardis E.R."/>
            <person name="Wilson R.K."/>
        </authorList>
    </citation>
    <scope>NUCLEOTIDE SEQUENCE [LARGE SCALE GENOMIC DNA]</scope>
    <source>
        <strain evidence="1 2">MS 85-1</strain>
    </source>
</reference>
<comment type="caution">
    <text evidence="1">The sequence shown here is derived from an EMBL/GenBank/DDBJ whole genome shotgun (WGS) entry which is preliminary data.</text>
</comment>
<proteinExistence type="predicted"/>
<protein>
    <submittedName>
        <fullName evidence="1">Uncharacterized protein</fullName>
    </submittedName>
</protein>
<organism evidence="1 2">
    <name type="scientific">Escherichia coli MS 85-1</name>
    <dbReference type="NCBI Taxonomy" id="679202"/>
    <lineage>
        <taxon>Bacteria</taxon>
        <taxon>Pseudomonadati</taxon>
        <taxon>Pseudomonadota</taxon>
        <taxon>Gammaproteobacteria</taxon>
        <taxon>Enterobacterales</taxon>
        <taxon>Enterobacteriaceae</taxon>
        <taxon>Escherichia</taxon>
    </lineage>
</organism>
<name>A0AAN3SE28_ECOLX</name>
<evidence type="ECO:0000313" key="1">
    <source>
        <dbReference type="EMBL" id="EFU34401.1"/>
    </source>
</evidence>
<dbReference type="EMBL" id="ADWQ01000017">
    <property type="protein sequence ID" value="EFU34401.1"/>
    <property type="molecule type" value="Genomic_DNA"/>
</dbReference>
<dbReference type="AlphaFoldDB" id="A0AAN3SE28"/>
<evidence type="ECO:0000313" key="2">
    <source>
        <dbReference type="Proteomes" id="UP000005056"/>
    </source>
</evidence>
<gene>
    <name evidence="1" type="ORF">HMPREF9350_03626</name>
</gene>
<sequence length="39" mass="4750">MRCRVTWRCSFRSHNLKISTFLKNAHKSDILFSYCDQKQ</sequence>
<accession>A0AAN3SE28</accession>